<dbReference type="SUPFAM" id="SSF69593">
    <property type="entry name" value="Glycerol-3-phosphate (1)-acyltransferase"/>
    <property type="match status" value="1"/>
</dbReference>
<proteinExistence type="predicted"/>
<protein>
    <submittedName>
        <fullName evidence="5">Lysophospholipid acyltransferase family protein</fullName>
    </submittedName>
</protein>
<gene>
    <name evidence="5" type="ORF">Q9312_02000</name>
</gene>
<evidence type="ECO:0000313" key="6">
    <source>
        <dbReference type="Proteomes" id="UP001239782"/>
    </source>
</evidence>
<evidence type="ECO:0000256" key="1">
    <source>
        <dbReference type="ARBA" id="ARBA00005189"/>
    </source>
</evidence>
<keyword evidence="6" id="KW-1185">Reference proteome</keyword>
<evidence type="ECO:0000313" key="5">
    <source>
        <dbReference type="EMBL" id="WMS87707.1"/>
    </source>
</evidence>
<dbReference type="KEGG" id="plei:Q9312_02000"/>
<keyword evidence="2" id="KW-0808">Transferase</keyword>
<dbReference type="Proteomes" id="UP001239782">
    <property type="component" value="Chromosome"/>
</dbReference>
<evidence type="ECO:0000259" key="4">
    <source>
        <dbReference type="SMART" id="SM00563"/>
    </source>
</evidence>
<dbReference type="GO" id="GO:0006654">
    <property type="term" value="P:phosphatidic acid biosynthetic process"/>
    <property type="evidence" value="ECO:0007669"/>
    <property type="project" value="TreeGrafter"/>
</dbReference>
<dbReference type="GO" id="GO:0003841">
    <property type="term" value="F:1-acylglycerol-3-phosphate O-acyltransferase activity"/>
    <property type="evidence" value="ECO:0007669"/>
    <property type="project" value="TreeGrafter"/>
</dbReference>
<reference evidence="5 6" key="1">
    <citation type="submission" date="2023-08" db="EMBL/GenBank/DDBJ databases">
        <title>Pleionea litopenaei sp. nov., isolated from stomach of juvenile Litopenaeus vannamei.</title>
        <authorList>
            <person name="Rho A.M."/>
            <person name="Hwang C.Y."/>
        </authorList>
    </citation>
    <scope>NUCLEOTIDE SEQUENCE [LARGE SCALE GENOMIC DNA]</scope>
    <source>
        <strain evidence="5 6">HL-JVS1</strain>
    </source>
</reference>
<accession>A0AA51RU94</accession>
<evidence type="ECO:0000256" key="3">
    <source>
        <dbReference type="ARBA" id="ARBA00023315"/>
    </source>
</evidence>
<dbReference type="PANTHER" id="PTHR10434:SF9">
    <property type="entry name" value="PHOSPHOLIPID_GLYCEROL ACYLTRANSFERASE DOMAIN-CONTAINING PROTEIN"/>
    <property type="match status" value="1"/>
</dbReference>
<organism evidence="5 6">
    <name type="scientific">Pleionea litopenaei</name>
    <dbReference type="NCBI Taxonomy" id="3070815"/>
    <lineage>
        <taxon>Bacteria</taxon>
        <taxon>Pseudomonadati</taxon>
        <taxon>Pseudomonadota</taxon>
        <taxon>Gammaproteobacteria</taxon>
        <taxon>Oceanospirillales</taxon>
        <taxon>Pleioneaceae</taxon>
        <taxon>Pleionea</taxon>
    </lineage>
</organism>
<comment type="pathway">
    <text evidence="1">Lipid metabolism.</text>
</comment>
<dbReference type="InterPro" id="IPR002123">
    <property type="entry name" value="Plipid/glycerol_acylTrfase"/>
</dbReference>
<dbReference type="PANTHER" id="PTHR10434">
    <property type="entry name" value="1-ACYL-SN-GLYCEROL-3-PHOSPHATE ACYLTRANSFERASE"/>
    <property type="match status" value="1"/>
</dbReference>
<dbReference type="RefSeq" id="WP_309202850.1">
    <property type="nucleotide sequence ID" value="NZ_CP133548.1"/>
</dbReference>
<name>A0AA51RU94_9GAMM</name>
<dbReference type="AlphaFoldDB" id="A0AA51RU94"/>
<keyword evidence="3 5" id="KW-0012">Acyltransferase</keyword>
<dbReference type="SMART" id="SM00563">
    <property type="entry name" value="PlsC"/>
    <property type="match status" value="1"/>
</dbReference>
<dbReference type="EMBL" id="CP133548">
    <property type="protein sequence ID" value="WMS87707.1"/>
    <property type="molecule type" value="Genomic_DNA"/>
</dbReference>
<dbReference type="Pfam" id="PF01553">
    <property type="entry name" value="Acyltransferase"/>
    <property type="match status" value="1"/>
</dbReference>
<feature type="domain" description="Phospholipid/glycerol acyltransferase" evidence="4">
    <location>
        <begin position="28"/>
        <end position="140"/>
    </location>
</feature>
<sequence>MLRLIAKFWLSLWGWKVVGEKPTIDKCVIIFAPHTSNWDVLILLLVKWYSGLQPTFIGKHTLFWPPLGWFFRAIGGEPVNRSKAENVVDQIVAKFNEKQHMHFALSPEGTRSKKDHWKTGFYRVAVKAGVPIQLVYLDTTTKEVGFGPILEPCGDMQRDFEWLAEFYRDKKGFRPELLSDIRANSEKSTDVKTQ</sequence>
<evidence type="ECO:0000256" key="2">
    <source>
        <dbReference type="ARBA" id="ARBA00022679"/>
    </source>
</evidence>
<dbReference type="CDD" id="cd07988">
    <property type="entry name" value="LPLAT_ABO13168-like"/>
    <property type="match status" value="1"/>
</dbReference>